<comment type="caution">
    <text evidence="2">The sequence shown here is derived from an EMBL/GenBank/DDBJ whole genome shotgun (WGS) entry which is preliminary data.</text>
</comment>
<accession>A0A161VMW1</accession>
<proteinExistence type="predicted"/>
<keyword evidence="2" id="KW-0378">Hydrolase</keyword>
<reference evidence="2 3" key="1">
    <citation type="submission" date="2016-04" db="EMBL/GenBank/DDBJ databases">
        <title>Draft Genome Assembly of the Bloom-forming Cyanobacterium Nodularia spumigena Strain CENA596 in Shrimp Production Ponds.</title>
        <authorList>
            <person name="Popin R.V."/>
            <person name="Rigonato J."/>
            <person name="Abreu V.A."/>
            <person name="Andreote A.P."/>
            <person name="Silveira S.B."/>
            <person name="Odebrecht C."/>
            <person name="Fiore M.F."/>
        </authorList>
    </citation>
    <scope>NUCLEOTIDE SEQUENCE [LARGE SCALE GENOMIC DNA]</scope>
    <source>
        <strain evidence="2 3">CENA596</strain>
    </source>
</reference>
<dbReference type="GO" id="GO:0009307">
    <property type="term" value="P:DNA restriction-modification system"/>
    <property type="evidence" value="ECO:0007669"/>
    <property type="project" value="UniProtKB-KW"/>
</dbReference>
<dbReference type="EMBL" id="LWAJ01000264">
    <property type="protein sequence ID" value="KZL48145.1"/>
    <property type="molecule type" value="Genomic_DNA"/>
</dbReference>
<protein>
    <submittedName>
        <fullName evidence="2">Restriction endonuclease subunit R</fullName>
    </submittedName>
</protein>
<sequence>MGFAEDITKLSKQIRKRIDNVFGEEATKMALIVPFLSALGYDVHDPSEVIPEYIADFAIKKAGQFEKVDYALAINGSIVMLVEAKAYGEKAEAHDGQLSRYFNGLLTTKIAIVTNGIDYRFFTDLRHKNVMDKEPFFIFNILDYQTKDIENLQFFHRNIFDVEAITHHAEEMIYVKAITQLIGNVLRSPSEGFVRFLVSELGTVAPGYEIPGRITAKVIEKFQPIIKKSIQGSLAELRTCSLNQEMAKSGESINFYQSDQPNIEAEELAAFAKIQTIIKKSKSYKFELQYRETANYFVINIGKVTWWFLRLYLSSTKKSFIARISIDEVKTLAANFVVQEVTAPTGEAWSKITISSVDDLDRLARVIIRSYELEAAKH</sequence>
<evidence type="ECO:0000259" key="1">
    <source>
        <dbReference type="Pfam" id="PF04313"/>
    </source>
</evidence>
<dbReference type="GO" id="GO:0009035">
    <property type="term" value="F:type I site-specific deoxyribonuclease activity"/>
    <property type="evidence" value="ECO:0007669"/>
    <property type="project" value="UniProtKB-EC"/>
</dbReference>
<dbReference type="GO" id="GO:0005524">
    <property type="term" value="F:ATP binding"/>
    <property type="evidence" value="ECO:0007669"/>
    <property type="project" value="UniProtKB-KW"/>
</dbReference>
<gene>
    <name evidence="2" type="ORF">A2T98_19720</name>
</gene>
<dbReference type="GO" id="GO:0003677">
    <property type="term" value="F:DNA binding"/>
    <property type="evidence" value="ECO:0007669"/>
    <property type="project" value="UniProtKB-KW"/>
</dbReference>
<dbReference type="OrthoDB" id="9148007at2"/>
<name>A0A161VMW1_NODSP</name>
<keyword evidence="2" id="KW-0255">Endonuclease</keyword>
<dbReference type="AlphaFoldDB" id="A0A161VMW1"/>
<evidence type="ECO:0000313" key="2">
    <source>
        <dbReference type="EMBL" id="KZL48145.1"/>
    </source>
</evidence>
<dbReference type="InterPro" id="IPR007409">
    <property type="entry name" value="Restrct_endonuc_type1_HsdR_N"/>
</dbReference>
<keyword evidence="2" id="KW-0540">Nuclease</keyword>
<evidence type="ECO:0000313" key="3">
    <source>
        <dbReference type="Proteomes" id="UP000076555"/>
    </source>
</evidence>
<feature type="domain" description="Restriction endonuclease type I HsdR N-terminal" evidence="1">
    <location>
        <begin position="55"/>
        <end position="128"/>
    </location>
</feature>
<dbReference type="Pfam" id="PF04313">
    <property type="entry name" value="HSDR_N"/>
    <property type="match status" value="1"/>
</dbReference>
<organism evidence="2 3">
    <name type="scientific">Nodularia spumigena CENA596</name>
    <dbReference type="NCBI Taxonomy" id="1819295"/>
    <lineage>
        <taxon>Bacteria</taxon>
        <taxon>Bacillati</taxon>
        <taxon>Cyanobacteriota</taxon>
        <taxon>Cyanophyceae</taxon>
        <taxon>Nostocales</taxon>
        <taxon>Nodulariaceae</taxon>
        <taxon>Nodularia</taxon>
    </lineage>
</organism>
<dbReference type="Proteomes" id="UP000076555">
    <property type="component" value="Unassembled WGS sequence"/>
</dbReference>
<dbReference type="Gene3D" id="3.90.1570.30">
    <property type="match status" value="1"/>
</dbReference>
<dbReference type="RefSeq" id="WP_063874226.1">
    <property type="nucleotide sequence ID" value="NZ_CAWMRI010000264.1"/>
</dbReference>